<comment type="caution">
    <text evidence="1">The sequence shown here is derived from an EMBL/GenBank/DDBJ whole genome shotgun (WGS) entry which is preliminary data.</text>
</comment>
<evidence type="ECO:0000313" key="1">
    <source>
        <dbReference type="EMBL" id="RKD12864.1"/>
    </source>
</evidence>
<evidence type="ECO:0008006" key="3">
    <source>
        <dbReference type="Google" id="ProtNLM"/>
    </source>
</evidence>
<dbReference type="OrthoDB" id="121633at2"/>
<dbReference type="EMBL" id="MBTA01000029">
    <property type="protein sequence ID" value="RKD12864.1"/>
    <property type="molecule type" value="Genomic_DNA"/>
</dbReference>
<evidence type="ECO:0000313" key="2">
    <source>
        <dbReference type="Proteomes" id="UP000283433"/>
    </source>
</evidence>
<dbReference type="InterPro" id="IPR036567">
    <property type="entry name" value="RHF-like"/>
</dbReference>
<dbReference type="SUPFAM" id="SSF69754">
    <property type="entry name" value="Ribosome binding protein Y (YfiA homologue)"/>
    <property type="match status" value="1"/>
</dbReference>
<organism evidence="1 2">
    <name type="scientific">Pelobium manganitolerans</name>
    <dbReference type="NCBI Taxonomy" id="1842495"/>
    <lineage>
        <taxon>Bacteria</taxon>
        <taxon>Pseudomonadati</taxon>
        <taxon>Bacteroidota</taxon>
        <taxon>Sphingobacteriia</taxon>
        <taxon>Sphingobacteriales</taxon>
        <taxon>Sphingobacteriaceae</taxon>
        <taxon>Pelobium</taxon>
    </lineage>
</organism>
<dbReference type="Pfam" id="PF02482">
    <property type="entry name" value="Ribosomal_S30AE"/>
    <property type="match status" value="1"/>
</dbReference>
<sequence>MIIQVNTDNHIQGKEELNTYVNNLFNEKLQRFDSYLTRIEVHLSDENGGGKAGADDKKCNIEARLENLDPIFISSQSDDISKALHDGLAKIKRAIEHQLDKVKN</sequence>
<dbReference type="AlphaFoldDB" id="A0A419S2B4"/>
<name>A0A419S2B4_9SPHI</name>
<protein>
    <recommendedName>
        <fullName evidence="3">Ribosomal subunit interface protein</fullName>
    </recommendedName>
</protein>
<dbReference type="InterPro" id="IPR003489">
    <property type="entry name" value="RHF/RaiA"/>
</dbReference>
<dbReference type="Gene3D" id="3.30.160.100">
    <property type="entry name" value="Ribosome hibernation promotion factor-like"/>
    <property type="match status" value="1"/>
</dbReference>
<dbReference type="Proteomes" id="UP000283433">
    <property type="component" value="Unassembled WGS sequence"/>
</dbReference>
<gene>
    <name evidence="1" type="ORF">BCY91_11525</name>
</gene>
<reference evidence="1 2" key="1">
    <citation type="submission" date="2016-07" db="EMBL/GenBank/DDBJ databases">
        <title>Genome of Pelobium manganitolerans.</title>
        <authorList>
            <person name="Wu S."/>
            <person name="Wang G."/>
        </authorList>
    </citation>
    <scope>NUCLEOTIDE SEQUENCE [LARGE SCALE GENOMIC DNA]</scope>
    <source>
        <strain evidence="1 2">YS-25</strain>
    </source>
</reference>
<proteinExistence type="predicted"/>
<accession>A0A419S2B4</accession>
<dbReference type="RefSeq" id="WP_120183092.1">
    <property type="nucleotide sequence ID" value="NZ_CBINCU010000005.1"/>
</dbReference>
<keyword evidence="2" id="KW-1185">Reference proteome</keyword>